<dbReference type="Pfam" id="PF13895">
    <property type="entry name" value="Ig_2"/>
    <property type="match status" value="1"/>
</dbReference>
<dbReference type="InterPro" id="IPR003886">
    <property type="entry name" value="NIDO_dom"/>
</dbReference>
<dbReference type="InterPro" id="IPR003598">
    <property type="entry name" value="Ig_sub2"/>
</dbReference>
<evidence type="ECO:0000313" key="4">
    <source>
        <dbReference type="Proteomes" id="UP000887567"/>
    </source>
</evidence>
<dbReference type="InterPro" id="IPR051495">
    <property type="entry name" value="Epithelial_Barrier/Signaling"/>
</dbReference>
<dbReference type="OrthoDB" id="5985960at2759"/>
<dbReference type="EnsemblMetazoa" id="XM_028662579.1">
    <property type="protein sequence ID" value="XP_028518380.1"/>
    <property type="gene ID" value="LOC110250391"/>
</dbReference>
<dbReference type="RefSeq" id="XP_028518380.1">
    <property type="nucleotide sequence ID" value="XM_028662579.1"/>
</dbReference>
<feature type="domain" description="Ig-like" evidence="1">
    <location>
        <begin position="283"/>
        <end position="363"/>
    </location>
</feature>
<dbReference type="InterPro" id="IPR007110">
    <property type="entry name" value="Ig-like_dom"/>
</dbReference>
<name>A0A913YSB1_EXADI</name>
<dbReference type="SUPFAM" id="SSF48726">
    <property type="entry name" value="Immunoglobulin"/>
    <property type="match status" value="3"/>
</dbReference>
<feature type="domain" description="Ig-like" evidence="1">
    <location>
        <begin position="381"/>
        <end position="444"/>
    </location>
</feature>
<evidence type="ECO:0000259" key="2">
    <source>
        <dbReference type="PROSITE" id="PS51220"/>
    </source>
</evidence>
<dbReference type="Proteomes" id="UP000887567">
    <property type="component" value="Unplaced"/>
</dbReference>
<dbReference type="AlphaFoldDB" id="A0A913YSB1"/>
<dbReference type="SMART" id="SM00409">
    <property type="entry name" value="IG"/>
    <property type="match status" value="3"/>
</dbReference>
<feature type="domain" description="Ig-like" evidence="1">
    <location>
        <begin position="449"/>
        <end position="529"/>
    </location>
</feature>
<dbReference type="GO" id="GO:0007160">
    <property type="term" value="P:cell-matrix adhesion"/>
    <property type="evidence" value="ECO:0007669"/>
    <property type="project" value="InterPro"/>
</dbReference>
<dbReference type="PROSITE" id="PS50835">
    <property type="entry name" value="IG_LIKE"/>
    <property type="match status" value="3"/>
</dbReference>
<proteinExistence type="predicted"/>
<dbReference type="GeneID" id="110250391"/>
<dbReference type="CDD" id="cd00096">
    <property type="entry name" value="Ig"/>
    <property type="match status" value="1"/>
</dbReference>
<protein>
    <submittedName>
        <fullName evidence="3">Uncharacterized protein</fullName>
    </submittedName>
</protein>
<dbReference type="Gene3D" id="2.60.40.10">
    <property type="entry name" value="Immunoglobulins"/>
    <property type="match status" value="3"/>
</dbReference>
<dbReference type="PANTHER" id="PTHR13802">
    <property type="entry name" value="MUCIN 4-RELATED"/>
    <property type="match status" value="1"/>
</dbReference>
<dbReference type="Pfam" id="PF06119">
    <property type="entry name" value="NIDO"/>
    <property type="match status" value="1"/>
</dbReference>
<dbReference type="Pfam" id="PF13927">
    <property type="entry name" value="Ig_3"/>
    <property type="match status" value="1"/>
</dbReference>
<evidence type="ECO:0000313" key="3">
    <source>
        <dbReference type="EnsemblMetazoa" id="XP_028518380.1"/>
    </source>
</evidence>
<keyword evidence="4" id="KW-1185">Reference proteome</keyword>
<dbReference type="PROSITE" id="PS51220">
    <property type="entry name" value="NIDO"/>
    <property type="match status" value="1"/>
</dbReference>
<dbReference type="InterPro" id="IPR013783">
    <property type="entry name" value="Ig-like_fold"/>
</dbReference>
<dbReference type="PANTHER" id="PTHR13802:SF59">
    <property type="entry name" value="SUSHI DOMAIN-CONTAINING PROTEIN 2"/>
    <property type="match status" value="1"/>
</dbReference>
<reference evidence="3" key="1">
    <citation type="submission" date="2022-11" db="UniProtKB">
        <authorList>
            <consortium name="EnsemblMetazoa"/>
        </authorList>
    </citation>
    <scope>IDENTIFICATION</scope>
</reference>
<dbReference type="InterPro" id="IPR036179">
    <property type="entry name" value="Ig-like_dom_sf"/>
</dbReference>
<feature type="domain" description="NIDO" evidence="2">
    <location>
        <begin position="110"/>
        <end position="270"/>
    </location>
</feature>
<dbReference type="SMART" id="SM00408">
    <property type="entry name" value="IGc2"/>
    <property type="match status" value="3"/>
</dbReference>
<dbReference type="SMART" id="SM00539">
    <property type="entry name" value="NIDO"/>
    <property type="match status" value="1"/>
</dbReference>
<evidence type="ECO:0000259" key="1">
    <source>
        <dbReference type="PROSITE" id="PS50835"/>
    </source>
</evidence>
<dbReference type="InterPro" id="IPR003599">
    <property type="entry name" value="Ig_sub"/>
</dbReference>
<sequence length="605" mass="67068">MEKVRVNVFFIWFLSGICFALEIALVHPSSPISLDDFTPFGEDNGDVLMPSQLDAISDKINIRTAFPLFGRKFTSLYVSSHGLISFEKVFASYKPKRFSPLVGNFTIIAPFWADVARRYIGGIFYRQNNSQYLLEVASIDVRKAFPEFSRFSAIWMFVATWKNVTFYGSHNNYMTKNITNTFQSVLLTDGRYSFVRFNYHKITWTTGTTSGGNPKNGLGGTEAGCGFNAGFGNHSYNVAFNGYRNISVLDLPFKTNVNKSGVWMFRTDGITIQEAKGKVEDKPRNVTVSPSHLVLNETETLTLTCDASTNPAGNYSWSLNGKILEGKTNRVLTKDNITAQDAGEYICTVTHTFGADTSNKAVIYIRYIGNAVCSAPASANEGDLMVLNCSAKGYPPVSYTWTTPDKVHQRPIASIPATADLNGVTVTCKATNKIENSTCTRSLTVYYKPYNIQVSPTSVVLNEKESINITCSASANPPGEYSWSFNGNVLDGETDKVLAKRDITRDEAGEYRCMATNSVGSGASNTSVVKVLFAPFTFSATFRLTSREYQQEFNDKNSPSFNKLKDEIEKEVFIYFFCAACPLQTRIIGWGVSISPWAKPRLVTT</sequence>
<organism evidence="3 4">
    <name type="scientific">Exaiptasia diaphana</name>
    <name type="common">Tropical sea anemone</name>
    <name type="synonym">Aiptasia pulchella</name>
    <dbReference type="NCBI Taxonomy" id="2652724"/>
    <lineage>
        <taxon>Eukaryota</taxon>
        <taxon>Metazoa</taxon>
        <taxon>Cnidaria</taxon>
        <taxon>Anthozoa</taxon>
        <taxon>Hexacorallia</taxon>
        <taxon>Actiniaria</taxon>
        <taxon>Aiptasiidae</taxon>
        <taxon>Exaiptasia</taxon>
    </lineage>
</organism>
<accession>A0A913YSB1</accession>